<reference evidence="6" key="1">
    <citation type="journal article" date="2021" name="Science">
        <title>Hunting the eagle killer: A cyanobacterial neurotoxin causes vacuolar myelinopathy.</title>
        <authorList>
            <person name="Breinlinger S."/>
            <person name="Phillips T.J."/>
            <person name="Haram B.N."/>
            <person name="Mares J."/>
            <person name="Martinez Yerena J.A."/>
            <person name="Hrouzek P."/>
            <person name="Sobotka R."/>
            <person name="Henderson W.M."/>
            <person name="Schmieder P."/>
            <person name="Williams S.M."/>
            <person name="Lauderdale J.D."/>
            <person name="Wilde H.D."/>
            <person name="Gerrin W."/>
            <person name="Kust A."/>
            <person name="Washington J.W."/>
            <person name="Wagner C."/>
            <person name="Geier B."/>
            <person name="Liebeke M."/>
            <person name="Enke H."/>
            <person name="Niedermeyer T.H.J."/>
            <person name="Wilde S.B."/>
        </authorList>
    </citation>
    <scope>NUCLEOTIDE SEQUENCE [LARGE SCALE GENOMIC DNA]</scope>
    <source>
        <strain evidence="6">Thurmond2011</strain>
    </source>
</reference>
<sequence length="165" mass="18855">MSDAKLRKNLEHETATSNKHQFIIGVFAVIFDSAKRVLLCHRTDIDLWNLPSGALEQGETPWAAAVREVEEEVGLVVEIERLLGVYSRPDQNEVAFGFLCRVVEQTYKYSDEADDIQYFEIEKIPSNTNHEQVEALQDAIKEDLQASLKLQAGPSPREIYFRDRC</sequence>
<dbReference type="PRINTS" id="PR00502">
    <property type="entry name" value="NUDIXFAMILY"/>
</dbReference>
<name>A0AAP5I507_9CYAN</name>
<dbReference type="Gene3D" id="3.90.79.10">
    <property type="entry name" value="Nucleoside Triphosphate Pyrophosphohydrolase"/>
    <property type="match status" value="1"/>
</dbReference>
<dbReference type="InterPro" id="IPR020084">
    <property type="entry name" value="NUDIX_hydrolase_CS"/>
</dbReference>
<accession>A0AAP5I507</accession>
<dbReference type="InterPro" id="IPR000086">
    <property type="entry name" value="NUDIX_hydrolase_dom"/>
</dbReference>
<dbReference type="Proteomes" id="UP000667802">
    <property type="component" value="Unassembled WGS sequence"/>
</dbReference>
<proteinExistence type="inferred from homology"/>
<dbReference type="EMBL" id="JAALHA020000003">
    <property type="protein sequence ID" value="MDR9894790.1"/>
    <property type="molecule type" value="Genomic_DNA"/>
</dbReference>
<feature type="domain" description="Nudix hydrolase" evidence="4">
    <location>
        <begin position="21"/>
        <end position="141"/>
    </location>
</feature>
<comment type="cofactor">
    <cofactor evidence="1">
        <name>Mg(2+)</name>
        <dbReference type="ChEBI" id="CHEBI:18420"/>
    </cofactor>
</comment>
<evidence type="ECO:0000313" key="6">
    <source>
        <dbReference type="Proteomes" id="UP000667802"/>
    </source>
</evidence>
<evidence type="ECO:0000256" key="1">
    <source>
        <dbReference type="ARBA" id="ARBA00001946"/>
    </source>
</evidence>
<organism evidence="5 6">
    <name type="scientific">Aetokthonos hydrillicola Thurmond2011</name>
    <dbReference type="NCBI Taxonomy" id="2712845"/>
    <lineage>
        <taxon>Bacteria</taxon>
        <taxon>Bacillati</taxon>
        <taxon>Cyanobacteriota</taxon>
        <taxon>Cyanophyceae</taxon>
        <taxon>Nostocales</taxon>
        <taxon>Hapalosiphonaceae</taxon>
        <taxon>Aetokthonos</taxon>
    </lineage>
</organism>
<dbReference type="AlphaFoldDB" id="A0AAP5I507"/>
<dbReference type="InterPro" id="IPR020476">
    <property type="entry name" value="Nudix_hydrolase"/>
</dbReference>
<dbReference type="PROSITE" id="PS00893">
    <property type="entry name" value="NUDIX_BOX"/>
    <property type="match status" value="1"/>
</dbReference>
<dbReference type="InterPro" id="IPR015797">
    <property type="entry name" value="NUDIX_hydrolase-like_dom_sf"/>
</dbReference>
<keyword evidence="6" id="KW-1185">Reference proteome</keyword>
<protein>
    <submittedName>
        <fullName evidence="5">NUDIX domain-containing protein</fullName>
    </submittedName>
</protein>
<dbReference type="SUPFAM" id="SSF55811">
    <property type="entry name" value="Nudix"/>
    <property type="match status" value="1"/>
</dbReference>
<dbReference type="Pfam" id="PF00293">
    <property type="entry name" value="NUDIX"/>
    <property type="match status" value="1"/>
</dbReference>
<dbReference type="PANTHER" id="PTHR43046">
    <property type="entry name" value="GDP-MANNOSE MANNOSYL HYDROLASE"/>
    <property type="match status" value="1"/>
</dbReference>
<dbReference type="PANTHER" id="PTHR43046:SF2">
    <property type="entry name" value="8-OXO-DGTP DIPHOSPHATASE-RELATED"/>
    <property type="match status" value="1"/>
</dbReference>
<evidence type="ECO:0000256" key="3">
    <source>
        <dbReference type="RuleBase" id="RU003476"/>
    </source>
</evidence>
<evidence type="ECO:0000259" key="4">
    <source>
        <dbReference type="PROSITE" id="PS51462"/>
    </source>
</evidence>
<evidence type="ECO:0000256" key="2">
    <source>
        <dbReference type="ARBA" id="ARBA00022801"/>
    </source>
</evidence>
<gene>
    <name evidence="5" type="ORF">G7B40_009455</name>
</gene>
<evidence type="ECO:0000313" key="5">
    <source>
        <dbReference type="EMBL" id="MDR9894790.1"/>
    </source>
</evidence>
<keyword evidence="2 3" id="KW-0378">Hydrolase</keyword>
<dbReference type="PROSITE" id="PS51462">
    <property type="entry name" value="NUDIX"/>
    <property type="match status" value="1"/>
</dbReference>
<dbReference type="GO" id="GO:0016787">
    <property type="term" value="F:hydrolase activity"/>
    <property type="evidence" value="ECO:0007669"/>
    <property type="project" value="UniProtKB-KW"/>
</dbReference>
<comment type="similarity">
    <text evidence="3">Belongs to the Nudix hydrolase family.</text>
</comment>
<dbReference type="RefSeq" id="WP_310833743.1">
    <property type="nucleotide sequence ID" value="NZ_JAALHA020000003.1"/>
</dbReference>
<comment type="caution">
    <text evidence="5">The sequence shown here is derived from an EMBL/GenBank/DDBJ whole genome shotgun (WGS) entry which is preliminary data.</text>
</comment>